<evidence type="ECO:0000256" key="1">
    <source>
        <dbReference type="ARBA" id="ARBA00001964"/>
    </source>
</evidence>
<dbReference type="EMBL" id="QLMJ01000004">
    <property type="protein sequence ID" value="RAK39770.1"/>
    <property type="molecule type" value="Genomic_DNA"/>
</dbReference>
<comment type="caution">
    <text evidence="6">The sequence shown here is derived from an EMBL/GenBank/DDBJ whole genome shotgun (WGS) entry which is preliminary data.</text>
</comment>
<feature type="region of interest" description="Disordered" evidence="4">
    <location>
        <begin position="21"/>
        <end position="42"/>
    </location>
</feature>
<dbReference type="GO" id="GO:0003863">
    <property type="term" value="F:branched-chain 2-oxo acid dehydrogenase activity"/>
    <property type="evidence" value="ECO:0007669"/>
    <property type="project" value="UniProtKB-EC"/>
</dbReference>
<evidence type="ECO:0000259" key="5">
    <source>
        <dbReference type="SMART" id="SM00861"/>
    </source>
</evidence>
<dbReference type="EC" id="1.2.4.4" evidence="2"/>
<dbReference type="AlphaFoldDB" id="A0A327ZEJ5"/>
<keyword evidence="7" id="KW-1185">Reference proteome</keyword>
<evidence type="ECO:0000256" key="3">
    <source>
        <dbReference type="ARBA" id="ARBA00023002"/>
    </source>
</evidence>
<dbReference type="RefSeq" id="WP_111648965.1">
    <property type="nucleotide sequence ID" value="NZ_JACHWI010000001.1"/>
</dbReference>
<evidence type="ECO:0000256" key="2">
    <source>
        <dbReference type="ARBA" id="ARBA00012277"/>
    </source>
</evidence>
<dbReference type="Pfam" id="PF02779">
    <property type="entry name" value="Transket_pyr"/>
    <property type="match status" value="1"/>
</dbReference>
<proteinExistence type="predicted"/>
<dbReference type="PANTHER" id="PTHR42980:SF1">
    <property type="entry name" value="2-OXOISOVALERATE DEHYDROGENASE SUBUNIT BETA, MITOCHONDRIAL"/>
    <property type="match status" value="1"/>
</dbReference>
<feature type="compositionally biased region" description="Basic and acidic residues" evidence="4">
    <location>
        <begin position="25"/>
        <end position="42"/>
    </location>
</feature>
<dbReference type="SUPFAM" id="SSF52922">
    <property type="entry name" value="TK C-terminal domain-like"/>
    <property type="match status" value="1"/>
</dbReference>
<dbReference type="SUPFAM" id="SSF52518">
    <property type="entry name" value="Thiamin diphosphate-binding fold (THDP-binding)"/>
    <property type="match status" value="2"/>
</dbReference>
<dbReference type="OrthoDB" id="4009369at2"/>
<evidence type="ECO:0000256" key="4">
    <source>
        <dbReference type="SAM" id="MobiDB-lite"/>
    </source>
</evidence>
<organism evidence="6 7">
    <name type="scientific">Actinoplanes lutulentus</name>
    <dbReference type="NCBI Taxonomy" id="1287878"/>
    <lineage>
        <taxon>Bacteria</taxon>
        <taxon>Bacillati</taxon>
        <taxon>Actinomycetota</taxon>
        <taxon>Actinomycetes</taxon>
        <taxon>Micromonosporales</taxon>
        <taxon>Micromonosporaceae</taxon>
        <taxon>Actinoplanes</taxon>
    </lineage>
</organism>
<dbReference type="Pfam" id="PF02780">
    <property type="entry name" value="Transketolase_C"/>
    <property type="match status" value="1"/>
</dbReference>
<name>A0A327ZEJ5_9ACTN</name>
<dbReference type="GO" id="GO:0000287">
    <property type="term" value="F:magnesium ion binding"/>
    <property type="evidence" value="ECO:0007669"/>
    <property type="project" value="UniProtKB-ARBA"/>
</dbReference>
<dbReference type="SMART" id="SM00861">
    <property type="entry name" value="Transket_pyr"/>
    <property type="match status" value="1"/>
</dbReference>
<protein>
    <recommendedName>
        <fullName evidence="2">3-methyl-2-oxobutanoate dehydrogenase (2-methylpropanoyl-transferring)</fullName>
        <ecNumber evidence="2">1.2.4.4</ecNumber>
    </recommendedName>
</protein>
<dbReference type="GO" id="GO:0009083">
    <property type="term" value="P:branched-chain amino acid catabolic process"/>
    <property type="evidence" value="ECO:0007669"/>
    <property type="project" value="TreeGrafter"/>
</dbReference>
<sequence>MLTSVTTPQNLDERFRVAVSALRPPENRREPGDPVRKDSTLTGTRARELFDAQLTARHLDLAARWLRSFDEGFTTTGSAGHEGNAAVAAALRGDDPAFLHHRSAAFYCVRAAGRDGPAGTDPARRLEDAARDVLRGVVASVRDPATGGRDKLFGNPDLHLLPALSTPGGHLPRAAGLARALTRTSTAPWPDDAIVVASFGDAGASGPAAAAAIEMAGRAATEGKPVPLLLICEDNGPGSADPDGWVAALLRDRPGLRYEYADSADLASAYDVAVDLAGYVRGERRPAVLRLAAVNLLGAGNLLGSGTEADLDLDLARDPLVGTARLLVEAGLLGPDDVLNRYDHVGWQVRQAAEEVLGEPKLASIGEIVASLAPRRPLRVSNAVTEAAERAAGPGAAARVRIFDGQLPEHAGPMTLAQAINATLADALAADPTVLIFGPDVASGGPNGVTAGLRDRETDRVLDTPADATTVLGLALGAGTAGLIGVPEITGLAALHTAAEQLRVEAATMSLLSSGSYRNPMVLRVPGLAQPLGIGGHLANDNSVAMLRDVPGIVVAVPSRAADAGPMLRSCLAAAAVDGTVSVFLEPVALYQTRDLYQQGDSEWLSAYAEPSNWSAEHVPIGRARIYGMGTAQDLTIVTYGNGVRMSLRVAAQLAADGYGSRVVDLRWLNPLPVADLVREASATGRVLIVDETRRSGGVGEGVLAALVDGAFVGSVRRVAAADVPVPLGPAAQQVLVGEDAITQGAHTLLAR</sequence>
<dbReference type="InterPro" id="IPR029061">
    <property type="entry name" value="THDP-binding"/>
</dbReference>
<dbReference type="Proteomes" id="UP000249341">
    <property type="component" value="Unassembled WGS sequence"/>
</dbReference>
<dbReference type="PANTHER" id="PTHR42980">
    <property type="entry name" value="2-OXOISOVALERATE DEHYDROGENASE SUBUNIT BETA-RELATED"/>
    <property type="match status" value="1"/>
</dbReference>
<dbReference type="GO" id="GO:0007584">
    <property type="term" value="P:response to nutrient"/>
    <property type="evidence" value="ECO:0007669"/>
    <property type="project" value="TreeGrafter"/>
</dbReference>
<keyword evidence="3" id="KW-0560">Oxidoreductase</keyword>
<evidence type="ECO:0000313" key="6">
    <source>
        <dbReference type="EMBL" id="RAK39770.1"/>
    </source>
</evidence>
<dbReference type="InterPro" id="IPR033248">
    <property type="entry name" value="Transketolase_C"/>
</dbReference>
<accession>A0A327ZEJ5</accession>
<dbReference type="Gene3D" id="3.40.50.970">
    <property type="match status" value="2"/>
</dbReference>
<feature type="domain" description="Transketolase-like pyrimidine-binding" evidence="5">
    <location>
        <begin position="414"/>
        <end position="593"/>
    </location>
</feature>
<gene>
    <name evidence="6" type="ORF">B0I29_104309</name>
</gene>
<dbReference type="InterPro" id="IPR009014">
    <property type="entry name" value="Transketo_C/PFOR_II"/>
</dbReference>
<comment type="cofactor">
    <cofactor evidence="1">
        <name>thiamine diphosphate</name>
        <dbReference type="ChEBI" id="CHEBI:58937"/>
    </cofactor>
</comment>
<dbReference type="Gene3D" id="3.40.50.920">
    <property type="match status" value="1"/>
</dbReference>
<dbReference type="InterPro" id="IPR005475">
    <property type="entry name" value="Transketolase-like_Pyr-bd"/>
</dbReference>
<reference evidence="6 7" key="1">
    <citation type="submission" date="2018-06" db="EMBL/GenBank/DDBJ databases">
        <title>Genomic Encyclopedia of Type Strains, Phase III (KMG-III): the genomes of soil and plant-associated and newly described type strains.</title>
        <authorList>
            <person name="Whitman W."/>
        </authorList>
    </citation>
    <scope>NUCLEOTIDE SEQUENCE [LARGE SCALE GENOMIC DNA]</scope>
    <source>
        <strain evidence="6 7">CGMCC 4.7090</strain>
    </source>
</reference>
<evidence type="ECO:0000313" key="7">
    <source>
        <dbReference type="Proteomes" id="UP000249341"/>
    </source>
</evidence>